<dbReference type="GO" id="GO:0005886">
    <property type="term" value="C:plasma membrane"/>
    <property type="evidence" value="ECO:0007669"/>
    <property type="project" value="UniProtKB-SubCell"/>
</dbReference>
<feature type="binding site" evidence="15">
    <location>
        <position position="361"/>
    </location>
    <ligand>
        <name>Zn(2+)</name>
        <dbReference type="ChEBI" id="CHEBI:29105"/>
        <label>2</label>
    </ligand>
</feature>
<feature type="binding site" evidence="15">
    <location>
        <position position="170"/>
    </location>
    <ligand>
        <name>Mg(2+)</name>
        <dbReference type="ChEBI" id="CHEBI:18420"/>
    </ligand>
</feature>
<feature type="binding site" evidence="15">
    <location>
        <position position="328"/>
    </location>
    <ligand>
        <name>Mg(2+)</name>
        <dbReference type="ChEBI" id="CHEBI:18420"/>
    </ligand>
</feature>
<evidence type="ECO:0000256" key="16">
    <source>
        <dbReference type="RuleBase" id="RU003946"/>
    </source>
</evidence>
<proteinExistence type="inferred from homology"/>
<comment type="cofactor">
    <cofactor evidence="15">
        <name>Mg(2+)</name>
        <dbReference type="ChEBI" id="CHEBI:18420"/>
    </cofactor>
    <text evidence="15">Binds 1 Mg(2+) ion.</text>
</comment>
<evidence type="ECO:0000256" key="11">
    <source>
        <dbReference type="ARBA" id="ARBA00023136"/>
    </source>
</evidence>
<dbReference type="PRINTS" id="PR00113">
    <property type="entry name" value="ALKPHPHTASE"/>
</dbReference>
<keyword evidence="5" id="KW-0597">Phosphoprotein</keyword>
<dbReference type="PROSITE" id="PS00123">
    <property type="entry name" value="ALKALINE_PHOSPHATASE"/>
    <property type="match status" value="1"/>
</dbReference>
<accession>A0AAD9R0S7</accession>
<dbReference type="PANTHER" id="PTHR11596:SF5">
    <property type="entry name" value="ALKALINE PHOSPHATASE"/>
    <property type="match status" value="1"/>
</dbReference>
<dbReference type="SUPFAM" id="SSF53649">
    <property type="entry name" value="Alkaline phosphatase-like"/>
    <property type="match status" value="1"/>
</dbReference>
<name>A0AAD9R0S7_ACRCE</name>
<dbReference type="CDD" id="cd16012">
    <property type="entry name" value="ALP"/>
    <property type="match status" value="1"/>
</dbReference>
<dbReference type="PANTHER" id="PTHR11596">
    <property type="entry name" value="ALKALINE PHOSPHATASE"/>
    <property type="match status" value="1"/>
</dbReference>
<evidence type="ECO:0000256" key="4">
    <source>
        <dbReference type="ARBA" id="ARBA00022475"/>
    </source>
</evidence>
<dbReference type="GO" id="GO:0004035">
    <property type="term" value="F:alkaline phosphatase activity"/>
    <property type="evidence" value="ECO:0007669"/>
    <property type="project" value="UniProtKB-EC"/>
</dbReference>
<keyword evidence="13" id="KW-0449">Lipoprotein</keyword>
<evidence type="ECO:0000256" key="2">
    <source>
        <dbReference type="ARBA" id="ARBA00005984"/>
    </source>
</evidence>
<keyword evidence="6" id="KW-0336">GPI-anchor</keyword>
<keyword evidence="12" id="KW-0325">Glycoprotein</keyword>
<dbReference type="FunFam" id="3.40.720.10:FF:000008">
    <property type="entry name" value="Alkaline phosphatase"/>
    <property type="match status" value="1"/>
</dbReference>
<comment type="catalytic activity">
    <reaction evidence="17">
        <text>a phosphate monoester + H2O = an alcohol + phosphate</text>
        <dbReference type="Rhea" id="RHEA:15017"/>
        <dbReference type="ChEBI" id="CHEBI:15377"/>
        <dbReference type="ChEBI" id="CHEBI:30879"/>
        <dbReference type="ChEBI" id="CHEBI:43474"/>
        <dbReference type="ChEBI" id="CHEBI:67140"/>
        <dbReference type="EC" id="3.1.3.1"/>
    </reaction>
</comment>
<evidence type="ECO:0000256" key="8">
    <source>
        <dbReference type="ARBA" id="ARBA00022801"/>
    </source>
</evidence>
<dbReference type="InterPro" id="IPR018299">
    <property type="entry name" value="Alkaline_phosphatase_AS"/>
</dbReference>
<evidence type="ECO:0000256" key="6">
    <source>
        <dbReference type="ARBA" id="ARBA00022622"/>
    </source>
</evidence>
<keyword evidence="9 15" id="KW-0862">Zinc</keyword>
<keyword evidence="8 17" id="KW-0378">Hydrolase</keyword>
<evidence type="ECO:0000256" key="15">
    <source>
        <dbReference type="PIRSR" id="PIRSR601952-2"/>
    </source>
</evidence>
<evidence type="ECO:0000256" key="1">
    <source>
        <dbReference type="ARBA" id="ARBA00004609"/>
    </source>
</evidence>
<keyword evidence="10 15" id="KW-0460">Magnesium</keyword>
<evidence type="ECO:0000256" key="12">
    <source>
        <dbReference type="ARBA" id="ARBA00023180"/>
    </source>
</evidence>
<reference evidence="18" key="2">
    <citation type="journal article" date="2023" name="Science">
        <title>Genomic signatures of disease resistance in endangered staghorn corals.</title>
        <authorList>
            <person name="Vollmer S.V."/>
            <person name="Selwyn J.D."/>
            <person name="Despard B.A."/>
            <person name="Roesel C.L."/>
        </authorList>
    </citation>
    <scope>NUCLEOTIDE SEQUENCE</scope>
    <source>
        <strain evidence="18">K2</strain>
    </source>
</reference>
<dbReference type="EMBL" id="JARQWQ010000007">
    <property type="protein sequence ID" value="KAK2570930.1"/>
    <property type="molecule type" value="Genomic_DNA"/>
</dbReference>
<evidence type="ECO:0000256" key="3">
    <source>
        <dbReference type="ARBA" id="ARBA00012647"/>
    </source>
</evidence>
<evidence type="ECO:0000256" key="13">
    <source>
        <dbReference type="ARBA" id="ARBA00023288"/>
    </source>
</evidence>
<comment type="similarity">
    <text evidence="2 16">Belongs to the alkaline phosphatase family.</text>
</comment>
<sequence length="529" mass="58372">MTNAEAVLRGIALSVPDNQRNNKWFTNGAKLINENLKLKPIAHTAKNAILFLGDGMSVTTVTAARILRGQMRNPRETGEENVLSWERFPWTALSKTFNVDQQVPDSAGTATAFLTGVKTDAGVIGVDETVRRGYCQSMNENNKVISILTLAEKAGMSTGFISTARATHATPAALYAHSTDRNWESDKGLKDAEDDYSKCKDIATQLVDYPHGDGIEVIFAGGRREFMANNMSDPEYPDKNGNREDGRNLTQAWLNKHPKSIYVWNKEQFDKIDPEKVDKVLGLFEPSHMQYEVDRIEGEPKEPSIAEMTEKAIKILKKNPKGYFLLVEVRALRDALAMADACETAMNMTNREDTLLIVTADHSHVFTMAGYPVRGNPIFGLAVGQGSSEPSKAKDEMPYTVLGYGNGPGGEELYINGSRRNLTGVNTEDKNHRQQAAVWLRSETHGGDDVGIYADGPGAYLFHGVVEQQYIFHVMDHGLCLRDSKQESCTKHVTRGGHAQRTSTSSPGRSIQAAVLITSLLVLLRYSAF</sequence>
<reference evidence="18" key="1">
    <citation type="journal article" date="2023" name="G3 (Bethesda)">
        <title>Whole genome assembly and annotation of the endangered Caribbean coral Acropora cervicornis.</title>
        <authorList>
            <person name="Selwyn J.D."/>
            <person name="Vollmer S.V."/>
        </authorList>
    </citation>
    <scope>NUCLEOTIDE SEQUENCE</scope>
    <source>
        <strain evidence="18">K2</strain>
    </source>
</reference>
<gene>
    <name evidence="18" type="ORF">P5673_004650</name>
</gene>
<evidence type="ECO:0000256" key="17">
    <source>
        <dbReference type="RuleBase" id="RU003947"/>
    </source>
</evidence>
<comment type="caution">
    <text evidence="18">The sequence shown here is derived from an EMBL/GenBank/DDBJ whole genome shotgun (WGS) entry which is preliminary data.</text>
</comment>
<feature type="binding site" evidence="15">
    <location>
        <position position="54"/>
    </location>
    <ligand>
        <name>Zn(2+)</name>
        <dbReference type="ChEBI" id="CHEBI:29105"/>
        <label>2</label>
    </ligand>
</feature>
<dbReference type="GO" id="GO:0098552">
    <property type="term" value="C:side of membrane"/>
    <property type="evidence" value="ECO:0007669"/>
    <property type="project" value="UniProtKB-KW"/>
</dbReference>
<evidence type="ECO:0000313" key="19">
    <source>
        <dbReference type="Proteomes" id="UP001249851"/>
    </source>
</evidence>
<feature type="active site" description="Phosphoserine intermediate" evidence="14">
    <location>
        <position position="106"/>
    </location>
</feature>
<feature type="binding site" evidence="15">
    <location>
        <position position="168"/>
    </location>
    <ligand>
        <name>Mg(2+)</name>
        <dbReference type="ChEBI" id="CHEBI:18420"/>
    </ligand>
</feature>
<dbReference type="Proteomes" id="UP001249851">
    <property type="component" value="Unassembled WGS sequence"/>
</dbReference>
<evidence type="ECO:0000256" key="10">
    <source>
        <dbReference type="ARBA" id="ARBA00022842"/>
    </source>
</evidence>
<evidence type="ECO:0000256" key="5">
    <source>
        <dbReference type="ARBA" id="ARBA00022553"/>
    </source>
</evidence>
<evidence type="ECO:0000313" key="18">
    <source>
        <dbReference type="EMBL" id="KAK2570930.1"/>
    </source>
</evidence>
<evidence type="ECO:0000256" key="14">
    <source>
        <dbReference type="PIRSR" id="PIRSR601952-1"/>
    </source>
</evidence>
<dbReference type="SMART" id="SM00098">
    <property type="entry name" value="alkPPc"/>
    <property type="match status" value="1"/>
</dbReference>
<dbReference type="InterPro" id="IPR017850">
    <property type="entry name" value="Alkaline_phosphatase_core_sf"/>
</dbReference>
<dbReference type="Gene3D" id="3.40.720.10">
    <property type="entry name" value="Alkaline Phosphatase, subunit A"/>
    <property type="match status" value="1"/>
</dbReference>
<dbReference type="InterPro" id="IPR001952">
    <property type="entry name" value="Alkaline_phosphatase"/>
</dbReference>
<keyword evidence="11" id="KW-0472">Membrane</keyword>
<keyword evidence="19" id="KW-1185">Reference proteome</keyword>
<evidence type="ECO:0000256" key="9">
    <source>
        <dbReference type="ARBA" id="ARBA00022833"/>
    </source>
</evidence>
<feature type="binding site" evidence="15">
    <location>
        <position position="445"/>
    </location>
    <ligand>
        <name>Zn(2+)</name>
        <dbReference type="ChEBI" id="CHEBI:29105"/>
        <label>2</label>
    </ligand>
</feature>
<comment type="subcellular location">
    <subcellularLocation>
        <location evidence="1">Cell membrane</location>
        <topology evidence="1">Lipid-anchor</topology>
        <topology evidence="1">GPI-anchor</topology>
    </subcellularLocation>
</comment>
<protein>
    <recommendedName>
        <fullName evidence="3 17">Alkaline phosphatase</fullName>
        <ecNumber evidence="3 17">3.1.3.1</ecNumber>
    </recommendedName>
</protein>
<feature type="binding site" evidence="15">
    <location>
        <position position="54"/>
    </location>
    <ligand>
        <name>Mg(2+)</name>
        <dbReference type="ChEBI" id="CHEBI:18420"/>
    </ligand>
</feature>
<dbReference type="EC" id="3.1.3.1" evidence="3 17"/>
<keyword evidence="7 15" id="KW-0479">Metal-binding</keyword>
<keyword evidence="4" id="KW-1003">Cell membrane</keyword>
<comment type="cofactor">
    <cofactor evidence="15">
        <name>Zn(2+)</name>
        <dbReference type="ChEBI" id="CHEBI:29105"/>
    </cofactor>
    <text evidence="15">Binds 2 Zn(2+) ions.</text>
</comment>
<dbReference type="AlphaFoldDB" id="A0AAD9R0S7"/>
<evidence type="ECO:0000256" key="7">
    <source>
        <dbReference type="ARBA" id="ARBA00022723"/>
    </source>
</evidence>
<feature type="binding site" evidence="15">
    <location>
        <position position="362"/>
    </location>
    <ligand>
        <name>Zn(2+)</name>
        <dbReference type="ChEBI" id="CHEBI:29105"/>
        <label>2</label>
    </ligand>
</feature>
<dbReference type="Pfam" id="PF00245">
    <property type="entry name" value="Alk_phosphatase"/>
    <property type="match status" value="1"/>
</dbReference>
<dbReference type="GO" id="GO:0046872">
    <property type="term" value="F:metal ion binding"/>
    <property type="evidence" value="ECO:0007669"/>
    <property type="project" value="UniProtKB-KW"/>
</dbReference>
<organism evidence="18 19">
    <name type="scientific">Acropora cervicornis</name>
    <name type="common">Staghorn coral</name>
    <dbReference type="NCBI Taxonomy" id="6130"/>
    <lineage>
        <taxon>Eukaryota</taxon>
        <taxon>Metazoa</taxon>
        <taxon>Cnidaria</taxon>
        <taxon>Anthozoa</taxon>
        <taxon>Hexacorallia</taxon>
        <taxon>Scleractinia</taxon>
        <taxon>Astrocoeniina</taxon>
        <taxon>Acroporidae</taxon>
        <taxon>Acropora</taxon>
    </lineage>
</organism>